<gene>
    <name evidence="1" type="ORF">D7D48_05180</name>
</gene>
<protein>
    <submittedName>
        <fullName evidence="1">Uncharacterized protein</fullName>
    </submittedName>
</protein>
<dbReference type="EMBL" id="RWJI01000001">
    <property type="protein sequence ID" value="RRQ52261.1"/>
    <property type="molecule type" value="Genomic_DNA"/>
</dbReference>
<sequence>MIEQRFIVAIGRIERALSRIEKSATTSASAGDSDLVERHEKLKSETRIAIQDLDKILASAR</sequence>
<dbReference type="Proteomes" id="UP000268553">
    <property type="component" value="Unassembled WGS sequence"/>
</dbReference>
<evidence type="ECO:0000313" key="1">
    <source>
        <dbReference type="EMBL" id="RRQ52261.1"/>
    </source>
</evidence>
<accession>A0A426RTN6</accession>
<dbReference type="AlphaFoldDB" id="A0A426RTN6"/>
<dbReference type="RefSeq" id="WP_125230278.1">
    <property type="nucleotide sequence ID" value="NZ_RWJI01000001.1"/>
</dbReference>
<keyword evidence="2" id="KW-1185">Reference proteome</keyword>
<evidence type="ECO:0000313" key="2">
    <source>
        <dbReference type="Proteomes" id="UP000268553"/>
    </source>
</evidence>
<dbReference type="OrthoDB" id="7596130at2"/>
<proteinExistence type="predicted"/>
<reference evidence="1 2" key="1">
    <citation type="submission" date="2018-12" db="EMBL/GenBank/DDBJ databases">
        <authorList>
            <person name="Kim S.-J."/>
            <person name="Jung G.-Y."/>
        </authorList>
    </citation>
    <scope>NUCLEOTIDE SEQUENCE [LARGE SCALE GENOMIC DNA]</scope>
    <source>
        <strain evidence="1 2">03SU3-P</strain>
    </source>
</reference>
<organism evidence="1 2">
    <name type="scientific">Sphingorhabdus wooponensis</name>
    <dbReference type="NCBI Taxonomy" id="940136"/>
    <lineage>
        <taxon>Bacteria</taxon>
        <taxon>Pseudomonadati</taxon>
        <taxon>Pseudomonadota</taxon>
        <taxon>Alphaproteobacteria</taxon>
        <taxon>Sphingomonadales</taxon>
        <taxon>Sphingomonadaceae</taxon>
        <taxon>Sphingorhabdus</taxon>
    </lineage>
</organism>
<name>A0A426RTN6_9SPHN</name>
<comment type="caution">
    <text evidence="1">The sequence shown here is derived from an EMBL/GenBank/DDBJ whole genome shotgun (WGS) entry which is preliminary data.</text>
</comment>